<evidence type="ECO:0000313" key="14">
    <source>
        <dbReference type="Proteomes" id="UP000250443"/>
    </source>
</evidence>
<dbReference type="InterPro" id="IPR050107">
    <property type="entry name" value="ABC_carbohydrate_import_ATPase"/>
</dbReference>
<dbReference type="AlphaFoldDB" id="A0A2X2DHE7"/>
<evidence type="ECO:0000256" key="5">
    <source>
        <dbReference type="ARBA" id="ARBA00022737"/>
    </source>
</evidence>
<organism evidence="13 14">
    <name type="scientific">Pseudomonas luteola</name>
    <dbReference type="NCBI Taxonomy" id="47886"/>
    <lineage>
        <taxon>Bacteria</taxon>
        <taxon>Pseudomonadati</taxon>
        <taxon>Pseudomonadota</taxon>
        <taxon>Gammaproteobacteria</taxon>
        <taxon>Pseudomonadales</taxon>
        <taxon>Pseudomonadaceae</taxon>
        <taxon>Pseudomonas</taxon>
    </lineage>
</organism>
<dbReference type="CDD" id="cd03215">
    <property type="entry name" value="ABC_Carb_Monos_II"/>
    <property type="match status" value="1"/>
</dbReference>
<dbReference type="InterPro" id="IPR017871">
    <property type="entry name" value="ABC_transporter-like_CS"/>
</dbReference>
<dbReference type="EC" id="7.5.2.11" evidence="10"/>
<dbReference type="SMART" id="SM00382">
    <property type="entry name" value="AAA"/>
    <property type="match status" value="2"/>
</dbReference>
<keyword evidence="4 10" id="KW-0762">Sugar transport</keyword>
<dbReference type="GO" id="GO:0043211">
    <property type="term" value="F:ABC-type carbohydrate transporter activity"/>
    <property type="evidence" value="ECO:0007669"/>
    <property type="project" value="UniProtKB-UniRule"/>
</dbReference>
<dbReference type="CDD" id="cd03216">
    <property type="entry name" value="ABC_Carb_Monos_I"/>
    <property type="match status" value="1"/>
</dbReference>
<evidence type="ECO:0000313" key="12">
    <source>
        <dbReference type="EMBL" id="MBF8641870.1"/>
    </source>
</evidence>
<dbReference type="PROSITE" id="PS50893">
    <property type="entry name" value="ABC_TRANSPORTER_2"/>
    <property type="match status" value="2"/>
</dbReference>
<keyword evidence="3" id="KW-1003">Cell membrane</keyword>
<name>A0A2X2DHE7_PSELU</name>
<keyword evidence="13" id="KW-0378">Hydrolase</keyword>
<dbReference type="GO" id="GO:0005886">
    <property type="term" value="C:plasma membrane"/>
    <property type="evidence" value="ECO:0007669"/>
    <property type="project" value="UniProtKB-SubCell"/>
</dbReference>
<dbReference type="PROSITE" id="PS00211">
    <property type="entry name" value="ABC_TRANSPORTER_1"/>
    <property type="match status" value="1"/>
</dbReference>
<dbReference type="GO" id="GO:0016887">
    <property type="term" value="F:ATP hydrolysis activity"/>
    <property type="evidence" value="ECO:0007669"/>
    <property type="project" value="InterPro"/>
</dbReference>
<dbReference type="PANTHER" id="PTHR43790">
    <property type="entry name" value="CARBOHYDRATE TRANSPORT ATP-BINDING PROTEIN MG119-RELATED"/>
    <property type="match status" value="1"/>
</dbReference>
<dbReference type="InterPro" id="IPR003593">
    <property type="entry name" value="AAA+_ATPase"/>
</dbReference>
<dbReference type="GO" id="GO:0005524">
    <property type="term" value="F:ATP binding"/>
    <property type="evidence" value="ECO:0007669"/>
    <property type="project" value="UniProtKB-UniRule"/>
</dbReference>
<keyword evidence="15" id="KW-1185">Reference proteome</keyword>
<comment type="catalytic activity">
    <reaction evidence="10">
        <text>D-galactose(out) + ATP + H2O = D-galactose(in) + ADP + phosphate + H(+)</text>
        <dbReference type="Rhea" id="RHEA:60156"/>
        <dbReference type="ChEBI" id="CHEBI:4139"/>
        <dbReference type="ChEBI" id="CHEBI:15377"/>
        <dbReference type="ChEBI" id="CHEBI:15378"/>
        <dbReference type="ChEBI" id="CHEBI:30616"/>
        <dbReference type="ChEBI" id="CHEBI:43474"/>
        <dbReference type="ChEBI" id="CHEBI:456216"/>
        <dbReference type="EC" id="7.5.2.11"/>
    </reaction>
</comment>
<dbReference type="EMBL" id="JADMCD010000007">
    <property type="protein sequence ID" value="MBF8641870.1"/>
    <property type="molecule type" value="Genomic_DNA"/>
</dbReference>
<protein>
    <recommendedName>
        <fullName evidence="10">Ribose/galactose/methyl galactoside import ATP-binding protein</fullName>
        <ecNumber evidence="10">7.5.2.11</ecNumber>
    </recommendedName>
</protein>
<evidence type="ECO:0000256" key="10">
    <source>
        <dbReference type="RuleBase" id="RU367029"/>
    </source>
</evidence>
<gene>
    <name evidence="13" type="primary">mglA_1</name>
    <name evidence="12" type="ORF">IRZ65_14375</name>
    <name evidence="13" type="ORF">NCTC11842_03872</name>
</gene>
<proteinExistence type="inferred from homology"/>
<dbReference type="InterPro" id="IPR027417">
    <property type="entry name" value="P-loop_NTPase"/>
</dbReference>
<keyword evidence="9 10" id="KW-0472">Membrane</keyword>
<dbReference type="EMBL" id="UAUF01000014">
    <property type="protein sequence ID" value="SPZ11625.1"/>
    <property type="molecule type" value="Genomic_DNA"/>
</dbReference>
<keyword evidence="7 10" id="KW-0067">ATP-binding</keyword>
<dbReference type="Pfam" id="PF00005">
    <property type="entry name" value="ABC_tran"/>
    <property type="match status" value="2"/>
</dbReference>
<keyword evidence="6 10" id="KW-0547">Nucleotide-binding</keyword>
<evidence type="ECO:0000256" key="7">
    <source>
        <dbReference type="ARBA" id="ARBA00022840"/>
    </source>
</evidence>
<reference evidence="13 14" key="1">
    <citation type="submission" date="2018-06" db="EMBL/GenBank/DDBJ databases">
        <authorList>
            <consortium name="Pathogen Informatics"/>
            <person name="Doyle S."/>
        </authorList>
    </citation>
    <scope>NUCLEOTIDE SEQUENCE [LARGE SCALE GENOMIC DNA]</scope>
    <source>
        <strain evidence="13 14">NCTC11842</strain>
    </source>
</reference>
<dbReference type="Proteomes" id="UP000250443">
    <property type="component" value="Unassembled WGS sequence"/>
</dbReference>
<evidence type="ECO:0000313" key="13">
    <source>
        <dbReference type="EMBL" id="SPZ11625.1"/>
    </source>
</evidence>
<evidence type="ECO:0000256" key="3">
    <source>
        <dbReference type="ARBA" id="ARBA00022475"/>
    </source>
</evidence>
<dbReference type="GO" id="GO:0015749">
    <property type="term" value="P:monosaccharide transmembrane transport"/>
    <property type="evidence" value="ECO:0007669"/>
    <property type="project" value="UniProtKB-ARBA"/>
</dbReference>
<feature type="domain" description="ABC transporter" evidence="11">
    <location>
        <begin position="275"/>
        <end position="519"/>
    </location>
</feature>
<evidence type="ECO:0000256" key="2">
    <source>
        <dbReference type="ARBA" id="ARBA00022448"/>
    </source>
</evidence>
<evidence type="ECO:0000256" key="1">
    <source>
        <dbReference type="ARBA" id="ARBA00004202"/>
    </source>
</evidence>
<keyword evidence="8 10" id="KW-1278">Translocase</keyword>
<evidence type="ECO:0000256" key="9">
    <source>
        <dbReference type="ARBA" id="ARBA00023136"/>
    </source>
</evidence>
<keyword evidence="2 10" id="KW-0813">Transport</keyword>
<dbReference type="FunFam" id="3.40.50.300:FF:000127">
    <property type="entry name" value="Ribose import ATP-binding protein RbsA"/>
    <property type="match status" value="1"/>
</dbReference>
<comment type="similarity">
    <text evidence="10">Belongs to the ABC transporter superfamily.</text>
</comment>
<comment type="subcellular location">
    <subcellularLocation>
        <location evidence="10">Cell inner membrane</location>
        <topology evidence="10">Peripheral membrane protein</topology>
    </subcellularLocation>
    <subcellularLocation>
        <location evidence="1">Cell membrane</location>
        <topology evidence="1">Peripheral membrane protein</topology>
    </subcellularLocation>
</comment>
<evidence type="ECO:0000256" key="6">
    <source>
        <dbReference type="ARBA" id="ARBA00022741"/>
    </source>
</evidence>
<dbReference type="Gene3D" id="3.40.50.300">
    <property type="entry name" value="P-loop containing nucleotide triphosphate hydrolases"/>
    <property type="match status" value="2"/>
</dbReference>
<reference evidence="12 15" key="2">
    <citation type="submission" date="2020-10" db="EMBL/GenBank/DDBJ databases">
        <title>Genome sequences of Pseudomonas isolates.</title>
        <authorList>
            <person name="Wessels L."/>
            <person name="Reich F."/>
            <person name="Hammerl J."/>
        </authorList>
    </citation>
    <scope>NUCLEOTIDE SEQUENCE [LARGE SCALE GENOMIC DNA]</scope>
    <source>
        <strain evidence="12 15">20-MO00624-0</strain>
    </source>
</reference>
<comment type="function">
    <text evidence="10">Part of an ABC transporter complex involved in carbohydrate import. Could be involved in ribose, galactose and/or methyl galactoside import. Responsible for energy coupling to the transport system.</text>
</comment>
<evidence type="ECO:0000256" key="8">
    <source>
        <dbReference type="ARBA" id="ARBA00022967"/>
    </source>
</evidence>
<dbReference type="PANTHER" id="PTHR43790:SF7">
    <property type="entry name" value="GALACTOSE_METHYL GALACTOSIDE IMPORT ATP-BINDING PROTEIN MGLA"/>
    <property type="match status" value="1"/>
</dbReference>
<evidence type="ECO:0000256" key="4">
    <source>
        <dbReference type="ARBA" id="ARBA00022597"/>
    </source>
</evidence>
<dbReference type="Proteomes" id="UP000626180">
    <property type="component" value="Unassembled WGS sequence"/>
</dbReference>
<keyword evidence="5" id="KW-0677">Repeat</keyword>
<dbReference type="FunFam" id="3.40.50.300:FF:000126">
    <property type="entry name" value="Galactose/methyl galactoside import ATP-binding protein MglA"/>
    <property type="match status" value="1"/>
</dbReference>
<accession>A0A2X2DHE7</accession>
<keyword evidence="10" id="KW-0997">Cell inner membrane</keyword>
<dbReference type="SUPFAM" id="SSF52540">
    <property type="entry name" value="P-loop containing nucleoside triphosphate hydrolases"/>
    <property type="match status" value="2"/>
</dbReference>
<dbReference type="InterPro" id="IPR003439">
    <property type="entry name" value="ABC_transporter-like_ATP-bd"/>
</dbReference>
<evidence type="ECO:0000313" key="15">
    <source>
        <dbReference type="Proteomes" id="UP000626180"/>
    </source>
</evidence>
<sequence>MLGSTTAVTPSTYKQIHYEADHMGTEYLLEILNVSKGFPGVVALSDVQLRVRPGTVLALMGENGAGKSTLMKIIAGIHQPDSGEIRLRGKPVTFETPLAALQSGIAMIHQELNLMPHMTIAENIWLGREPLNALHMVDHGAMHRNTEALLARLRIDLDPEEPVGNLSIAGRQMVEIAKAVSYDSDILIMDEPTSAITEKEVAHLFSIIADLKAQGKGIIYITHKMDEVFQIADEVAVFRDGSYIGLQRAESMDGDSLISMMVGRELTQLFPERTAPTDKVMLSVRNLSLDGLFKDVSFDLRAGEILGIAGLMGSGRTNVAETLFGVTPATSGEIYLDGEKITMSDPCLAIQKGLALLTEDRKDTGIFPCLSVLENMEVAVLPNYSGSGFVQQKPLRDLCEDMCRKLRVKTPSLEQCIANLSGGNQQKALLARWLMTNPRVLILDEPTRGVDVGAKAEIYRLISLLASEGMAVIMISSELPEVLGMSDRILVMHEGEVTGVLDRDEATQERIMHHASGIRAIH</sequence>
<feature type="domain" description="ABC transporter" evidence="11">
    <location>
        <begin position="29"/>
        <end position="265"/>
    </location>
</feature>
<evidence type="ECO:0000259" key="11">
    <source>
        <dbReference type="PROSITE" id="PS50893"/>
    </source>
</evidence>